<comment type="caution">
    <text evidence="2">The sequence shown here is derived from an EMBL/GenBank/DDBJ whole genome shotgun (WGS) entry which is preliminary data.</text>
</comment>
<name>A0A848M2F6_PAELE</name>
<protein>
    <submittedName>
        <fullName evidence="2">DUF2294 family protein</fullName>
    </submittedName>
</protein>
<reference evidence="2 3" key="1">
    <citation type="submission" date="2020-04" db="EMBL/GenBank/DDBJ databases">
        <title>Paenibacillus algicola sp. nov., a novel marine bacterium producing alginate lyase.</title>
        <authorList>
            <person name="Huang H."/>
        </authorList>
    </citation>
    <scope>NUCLEOTIDE SEQUENCE [LARGE SCALE GENOMIC DNA]</scope>
    <source>
        <strain evidence="2 3">L7-75</strain>
    </source>
</reference>
<organism evidence="2 3">
    <name type="scientific">Paenibacillus lemnae</name>
    <dbReference type="NCBI Taxonomy" id="1330551"/>
    <lineage>
        <taxon>Bacteria</taxon>
        <taxon>Bacillati</taxon>
        <taxon>Bacillota</taxon>
        <taxon>Bacilli</taxon>
        <taxon>Bacillales</taxon>
        <taxon>Paenibacillaceae</taxon>
        <taxon>Paenibacillus</taxon>
    </lineage>
</organism>
<dbReference type="AlphaFoldDB" id="A0A848M2F6"/>
<feature type="domain" description="Na+-translocating membrane potential-generating system MpsC" evidence="1">
    <location>
        <begin position="6"/>
        <end position="110"/>
    </location>
</feature>
<evidence type="ECO:0000313" key="2">
    <source>
        <dbReference type="EMBL" id="NMO94431.1"/>
    </source>
</evidence>
<sequence length="232" mass="27031">MNQSIHQLQQLIASFTGKLLREHFGKGPESVLVSMGGQYITLYLRNFLTSSERMLVQQDHTMIVNQMREKLMQLVIPEVSGYIHSLTGCQPSEIYYDWALHNQSGMITVICPQPFAEVPDLREDYDKKAELEEEIILISEQAQKVPEQLQSYEINNRTLLFVREGILAPVEKEFIRLGHGELLKNVKRNLEKQYLYNQQVFEPILNRRMLDIFVDWNYAQDKSIIVMVTSPK</sequence>
<keyword evidence="3" id="KW-1185">Reference proteome</keyword>
<evidence type="ECO:0000313" key="3">
    <source>
        <dbReference type="Proteomes" id="UP000565468"/>
    </source>
</evidence>
<proteinExistence type="predicted"/>
<dbReference type="RefSeq" id="WP_169503122.1">
    <property type="nucleotide sequence ID" value="NZ_JABBPN010000001.1"/>
</dbReference>
<dbReference type="EMBL" id="JABBPN010000001">
    <property type="protein sequence ID" value="NMO94431.1"/>
    <property type="molecule type" value="Genomic_DNA"/>
</dbReference>
<evidence type="ECO:0000259" key="1">
    <source>
        <dbReference type="Pfam" id="PF10057"/>
    </source>
</evidence>
<dbReference type="InterPro" id="IPR018745">
    <property type="entry name" value="MpsC"/>
</dbReference>
<feature type="domain" description="Na+-translocating membrane potential-generating system MpsC" evidence="1">
    <location>
        <begin position="131"/>
        <end position="228"/>
    </location>
</feature>
<gene>
    <name evidence="2" type="ORF">HII30_01350</name>
</gene>
<dbReference type="Pfam" id="PF10057">
    <property type="entry name" value="MpsC"/>
    <property type="match status" value="2"/>
</dbReference>
<accession>A0A848M2F6</accession>
<dbReference type="Proteomes" id="UP000565468">
    <property type="component" value="Unassembled WGS sequence"/>
</dbReference>